<protein>
    <submittedName>
        <fullName evidence="1">Uncharacterized protein</fullName>
    </submittedName>
</protein>
<dbReference type="EMBL" id="DS989823">
    <property type="protein sequence ID" value="EFQ99502.1"/>
    <property type="molecule type" value="Genomic_DNA"/>
</dbReference>
<dbReference type="Proteomes" id="UP000002669">
    <property type="component" value="Unassembled WGS sequence"/>
</dbReference>
<organism evidence="2">
    <name type="scientific">Arthroderma gypseum (strain ATCC MYA-4604 / CBS 118893)</name>
    <name type="common">Microsporum gypseum</name>
    <dbReference type="NCBI Taxonomy" id="535722"/>
    <lineage>
        <taxon>Eukaryota</taxon>
        <taxon>Fungi</taxon>
        <taxon>Dikarya</taxon>
        <taxon>Ascomycota</taxon>
        <taxon>Pezizomycotina</taxon>
        <taxon>Eurotiomycetes</taxon>
        <taxon>Eurotiomycetidae</taxon>
        <taxon>Onygenales</taxon>
        <taxon>Arthrodermataceae</taxon>
        <taxon>Nannizzia</taxon>
    </lineage>
</organism>
<dbReference type="InParanoid" id="E4UMY8"/>
<accession>E4UMY8</accession>
<sequence length="341" mass="40765">MTTTCRAFRDLVLYHPQGITDQILKSSIPDEVFPEAITFFKASKPSTTSVGIVQELLALEKYHRLIRKFTRDFISSSLSKHPITGAEVKPPWMVTKGEQYRIQRALYRFELYWKLFKRVEKKDRSRRYFELVIPLQDHSKLYFDHFPPWENEQIICIQDFLLRIVDGPFNEVAAHDVEWGEGGIYYNEGFRALEINTFRCNYLSLGLKFILRLDRVPLSKYSRERLSRDIQKLTVRDSRGPPEVWWVTHLEMASYDFVMAPDHLPLRERGYVMWDYERLSKWGLLKTPWQRQPVEPPEVARDMREKVLQSHRRRTEIWLIGGRGWWSEEDESKVVNPWRPR</sequence>
<dbReference type="VEuPathDB" id="FungiDB:MGYG_02515"/>
<dbReference type="RefSeq" id="XP_003174985.1">
    <property type="nucleotide sequence ID" value="XM_003174937.1"/>
</dbReference>
<dbReference type="AlphaFoldDB" id="E4UMY8"/>
<dbReference type="OMA" id="NNERTPG"/>
<gene>
    <name evidence="1" type="ORF">MGYG_02515</name>
</gene>
<evidence type="ECO:0000313" key="1">
    <source>
        <dbReference type="EMBL" id="EFQ99502.1"/>
    </source>
</evidence>
<proteinExistence type="predicted"/>
<dbReference type="eggNOG" id="ENOG502RNMY">
    <property type="taxonomic scope" value="Eukaryota"/>
</dbReference>
<name>E4UMY8_ARTGP</name>
<dbReference type="HOGENOM" id="CLU_047021_0_0_1"/>
<keyword evidence="2" id="KW-1185">Reference proteome</keyword>
<dbReference type="GeneID" id="10030287"/>
<reference evidence="2" key="1">
    <citation type="journal article" date="2012" name="MBio">
        <title>Comparative genome analysis of Trichophyton rubrum and related dermatophytes reveals candidate genes involved in infection.</title>
        <authorList>
            <person name="Martinez D.A."/>
            <person name="Oliver B.G."/>
            <person name="Graeser Y."/>
            <person name="Goldberg J.M."/>
            <person name="Li W."/>
            <person name="Martinez-Rossi N.M."/>
            <person name="Monod M."/>
            <person name="Shelest E."/>
            <person name="Barton R.C."/>
            <person name="Birch E."/>
            <person name="Brakhage A.A."/>
            <person name="Chen Z."/>
            <person name="Gurr S.J."/>
            <person name="Heiman D."/>
            <person name="Heitman J."/>
            <person name="Kosti I."/>
            <person name="Rossi A."/>
            <person name="Saif S."/>
            <person name="Samalova M."/>
            <person name="Saunders C.W."/>
            <person name="Shea T."/>
            <person name="Summerbell R.C."/>
            <person name="Xu J."/>
            <person name="Young S."/>
            <person name="Zeng Q."/>
            <person name="Birren B.W."/>
            <person name="Cuomo C.A."/>
            <person name="White T.C."/>
        </authorList>
    </citation>
    <scope>NUCLEOTIDE SEQUENCE [LARGE SCALE GENOMIC DNA]</scope>
    <source>
        <strain evidence="2">ATCC MYA-4604 / CBS 118893</strain>
    </source>
</reference>
<dbReference type="OrthoDB" id="4200957at2759"/>
<evidence type="ECO:0000313" key="2">
    <source>
        <dbReference type="Proteomes" id="UP000002669"/>
    </source>
</evidence>